<dbReference type="OrthoDB" id="3170630at2"/>
<proteinExistence type="predicted"/>
<dbReference type="Pfam" id="PF00092">
    <property type="entry name" value="VWA"/>
    <property type="match status" value="1"/>
</dbReference>
<feature type="domain" description="VWFA" evidence="3">
    <location>
        <begin position="312"/>
        <end position="474"/>
    </location>
</feature>
<accession>A0A1B2HAS1</accession>
<feature type="chain" id="PRO_5008537995" description="VWFA domain-containing protein" evidence="2">
    <location>
        <begin position="20"/>
        <end position="478"/>
    </location>
</feature>
<keyword evidence="1 2" id="KW-0732">Signal</keyword>
<dbReference type="STRING" id="1586287.BBK82_00700"/>
<dbReference type="PANTHER" id="PTHR30006">
    <property type="entry name" value="THIAMINE-BINDING PERIPLASMIC PROTEIN-RELATED"/>
    <property type="match status" value="1"/>
</dbReference>
<dbReference type="KEGG" id="led:BBK82_00700"/>
<evidence type="ECO:0000256" key="2">
    <source>
        <dbReference type="SAM" id="SignalP"/>
    </source>
</evidence>
<dbReference type="RefSeq" id="WP_065913234.1">
    <property type="nucleotide sequence ID" value="NZ_CP016793.1"/>
</dbReference>
<dbReference type="CDD" id="cd00198">
    <property type="entry name" value="vWFA"/>
    <property type="match status" value="1"/>
</dbReference>
<dbReference type="InterPro" id="IPR002035">
    <property type="entry name" value="VWF_A"/>
</dbReference>
<organism evidence="4 5">
    <name type="scientific">Lentzea guizhouensis</name>
    <dbReference type="NCBI Taxonomy" id="1586287"/>
    <lineage>
        <taxon>Bacteria</taxon>
        <taxon>Bacillati</taxon>
        <taxon>Actinomycetota</taxon>
        <taxon>Actinomycetes</taxon>
        <taxon>Pseudonocardiales</taxon>
        <taxon>Pseudonocardiaceae</taxon>
        <taxon>Lentzea</taxon>
    </lineage>
</organism>
<dbReference type="SUPFAM" id="SSF53300">
    <property type="entry name" value="vWA-like"/>
    <property type="match status" value="1"/>
</dbReference>
<dbReference type="Gene3D" id="3.40.190.10">
    <property type="entry name" value="Periplasmic binding protein-like II"/>
    <property type="match status" value="2"/>
</dbReference>
<evidence type="ECO:0000259" key="3">
    <source>
        <dbReference type="PROSITE" id="PS50234"/>
    </source>
</evidence>
<reference evidence="4 5" key="1">
    <citation type="submission" date="2016-07" db="EMBL/GenBank/DDBJ databases">
        <title>Complete genome sequence of the Lentzea guizhouensis DHS C013.</title>
        <authorList>
            <person name="Cao C."/>
        </authorList>
    </citation>
    <scope>NUCLEOTIDE SEQUENCE [LARGE SCALE GENOMIC DNA]</scope>
    <source>
        <strain evidence="4 5">DHS C013</strain>
    </source>
</reference>
<dbReference type="InterPro" id="IPR036465">
    <property type="entry name" value="vWFA_dom_sf"/>
</dbReference>
<dbReference type="SMART" id="SM00327">
    <property type="entry name" value="VWA"/>
    <property type="match status" value="1"/>
</dbReference>
<gene>
    <name evidence="4" type="ORF">BBK82_00700</name>
</gene>
<dbReference type="Proteomes" id="UP000093053">
    <property type="component" value="Chromosome"/>
</dbReference>
<dbReference type="AlphaFoldDB" id="A0A1B2HAS1"/>
<dbReference type="SUPFAM" id="SSF53850">
    <property type="entry name" value="Periplasmic binding protein-like II"/>
    <property type="match status" value="1"/>
</dbReference>
<dbReference type="PROSITE" id="PS51257">
    <property type="entry name" value="PROKAR_LIPOPROTEIN"/>
    <property type="match status" value="1"/>
</dbReference>
<dbReference type="PROSITE" id="PS50234">
    <property type="entry name" value="VWFA"/>
    <property type="match status" value="1"/>
</dbReference>
<protein>
    <recommendedName>
        <fullName evidence="3">VWFA domain-containing protein</fullName>
    </recommendedName>
</protein>
<dbReference type="Gene3D" id="3.40.50.410">
    <property type="entry name" value="von Willebrand factor, type A domain"/>
    <property type="match status" value="1"/>
</dbReference>
<feature type="signal peptide" evidence="2">
    <location>
        <begin position="1"/>
        <end position="19"/>
    </location>
</feature>
<evidence type="ECO:0000313" key="5">
    <source>
        <dbReference type="Proteomes" id="UP000093053"/>
    </source>
</evidence>
<dbReference type="EMBL" id="CP016793">
    <property type="protein sequence ID" value="ANZ34814.1"/>
    <property type="molecule type" value="Genomic_DNA"/>
</dbReference>
<evidence type="ECO:0000313" key="4">
    <source>
        <dbReference type="EMBL" id="ANZ34814.1"/>
    </source>
</evidence>
<name>A0A1B2HAS1_9PSEU</name>
<keyword evidence="5" id="KW-1185">Reference proteome</keyword>
<sequence length="478" mass="51517">MRVLAAVLLLLLSACAACTASSPAPVRLRMLASPELADLGPVLAELKRATGVELVVEHRGAVEASRSLAGFDVAWLSTNRFLRLRGAEPALSASIMTSPVVLGVRRGKRAVLGERPTWADLADRAAMGEFRYGMADPRVSGGGMAALIGVATAAAGTGAALRPQDVSCDRLQGFLAGRAFDVPDPVGELVARPEVDGVVAHESELLALNASGRLTEPLDLVYPRDGIVLSDYPLMLVEPAQRAAYDRVVEWLRSPAAQRMITERTWRRPVDPATPRDSRLTADIGTALYFPDSQEVLDRLLLFHDRAGDGRQVVFVLDYSTSMRGERIAALREAFASLNGFDRFYVGETVTIVRFAGTVLEERSVTVRGRADLDALRAVVASDDLRDNTAIWGALDHALRLARGETTVVLMTDGENNAGPSVDEFLRVGRGEVPVYPIRFGEADRAELDRVAQASGGRLVEAGARSLLEAVREIRGCR</sequence>
<dbReference type="Pfam" id="PF13531">
    <property type="entry name" value="SBP_bac_11"/>
    <property type="match status" value="1"/>
</dbReference>
<evidence type="ECO:0000256" key="1">
    <source>
        <dbReference type="ARBA" id="ARBA00022729"/>
    </source>
</evidence>